<dbReference type="Pfam" id="PF03206">
    <property type="entry name" value="NifW"/>
    <property type="match status" value="1"/>
</dbReference>
<dbReference type="HAMAP" id="MF_00529">
    <property type="entry name" value="NifW"/>
    <property type="match status" value="1"/>
</dbReference>
<dbReference type="AlphaFoldDB" id="A0A839IP98"/>
<dbReference type="GO" id="GO:0009399">
    <property type="term" value="P:nitrogen fixation"/>
    <property type="evidence" value="ECO:0007669"/>
    <property type="project" value="UniProtKB-UniRule"/>
</dbReference>
<name>A0A839IP98_9GAMM</name>
<evidence type="ECO:0000256" key="6">
    <source>
        <dbReference type="HAMAP-Rule" id="MF_00529"/>
    </source>
</evidence>
<dbReference type="EMBL" id="JACJFM010000007">
    <property type="protein sequence ID" value="MBB1486500.1"/>
    <property type="molecule type" value="Genomic_DNA"/>
</dbReference>
<evidence type="ECO:0000313" key="8">
    <source>
        <dbReference type="Proteomes" id="UP000565262"/>
    </source>
</evidence>
<protein>
    <recommendedName>
        <fullName evidence="4 6">Nitrogenase-stabilizing/protective protein NifW</fullName>
    </recommendedName>
</protein>
<evidence type="ECO:0000256" key="4">
    <source>
        <dbReference type="ARBA" id="ARBA00016274"/>
    </source>
</evidence>
<dbReference type="PIRSF" id="PIRSF005790">
    <property type="entry name" value="NifW"/>
    <property type="match status" value="1"/>
</dbReference>
<organism evidence="7 8">
    <name type="scientific">Oceanospirillum sediminis</name>
    <dbReference type="NCBI Taxonomy" id="2760088"/>
    <lineage>
        <taxon>Bacteria</taxon>
        <taxon>Pseudomonadati</taxon>
        <taxon>Pseudomonadota</taxon>
        <taxon>Gammaproteobacteria</taxon>
        <taxon>Oceanospirillales</taxon>
        <taxon>Oceanospirillaceae</taxon>
        <taxon>Oceanospirillum</taxon>
    </lineage>
</organism>
<dbReference type="RefSeq" id="WP_182808279.1">
    <property type="nucleotide sequence ID" value="NZ_JACJFM010000007.1"/>
</dbReference>
<proteinExistence type="inferred from homology"/>
<comment type="function">
    <text evidence="1 6">May protect the nitrogenase Fe-Mo protein from oxidative damage.</text>
</comment>
<evidence type="ECO:0000256" key="2">
    <source>
        <dbReference type="ARBA" id="ARBA00008351"/>
    </source>
</evidence>
<evidence type="ECO:0000256" key="1">
    <source>
        <dbReference type="ARBA" id="ARBA00002247"/>
    </source>
</evidence>
<keyword evidence="5 6" id="KW-0535">Nitrogen fixation</keyword>
<comment type="caution">
    <text evidence="7">The sequence shown here is derived from an EMBL/GenBank/DDBJ whole genome shotgun (WGS) entry which is preliminary data.</text>
</comment>
<dbReference type="Proteomes" id="UP000565262">
    <property type="component" value="Unassembled WGS sequence"/>
</dbReference>
<accession>A0A839IP98</accession>
<dbReference type="InterPro" id="IPR004893">
    <property type="entry name" value="NifW"/>
</dbReference>
<evidence type="ECO:0000313" key="7">
    <source>
        <dbReference type="EMBL" id="MBB1486500.1"/>
    </source>
</evidence>
<comment type="similarity">
    <text evidence="2 6">Belongs to the NifW family.</text>
</comment>
<comment type="subunit">
    <text evidence="3 6">Homotrimer; associates with NifD.</text>
</comment>
<reference evidence="7 8" key="1">
    <citation type="submission" date="2020-08" db="EMBL/GenBank/DDBJ databases">
        <title>Oceanospirillum sp. nov. isolated from marine sediment.</title>
        <authorList>
            <person name="Ji X."/>
        </authorList>
    </citation>
    <scope>NUCLEOTIDE SEQUENCE [LARGE SCALE GENOMIC DNA]</scope>
    <source>
        <strain evidence="7 8">D5</strain>
    </source>
</reference>
<evidence type="ECO:0000256" key="3">
    <source>
        <dbReference type="ARBA" id="ARBA00011284"/>
    </source>
</evidence>
<keyword evidence="8" id="KW-1185">Reference proteome</keyword>
<gene>
    <name evidence="6" type="primary">nifW</name>
    <name evidence="7" type="ORF">H4O21_07740</name>
</gene>
<evidence type="ECO:0000256" key="5">
    <source>
        <dbReference type="ARBA" id="ARBA00023231"/>
    </source>
</evidence>
<sequence>MSNLQQIDSLEALDEALYELESAEDFLEFFQLEFQPEVVQVNRLHILQRFHNYLQQQEELPDSVQHRIAVYQTLLDQSYQSFINSSAQQEKVLKIFNRPQPGQGFVSLTAISTQSASKPEAL</sequence>